<name>A0A7G2FCD7_ARATH</name>
<proteinExistence type="predicted"/>
<evidence type="ECO:0000313" key="1">
    <source>
        <dbReference type="EMBL" id="CAD5333476.1"/>
    </source>
</evidence>
<gene>
    <name evidence="1" type="ORF">AT9943_LOCUS20830</name>
</gene>
<dbReference type="AlphaFoldDB" id="A0A7G2FCD7"/>
<dbReference type="PANTHER" id="PTHR31370">
    <property type="entry name" value="F-BOX PROTEIN FAMILY-LIKE"/>
    <property type="match status" value="1"/>
</dbReference>
<dbReference type="EMBL" id="LR881470">
    <property type="protein sequence ID" value="CAD5333476.1"/>
    <property type="molecule type" value="Genomic_DNA"/>
</dbReference>
<dbReference type="PANTHER" id="PTHR31370:SF2">
    <property type="entry name" value="OS08G0105100 PROTEIN"/>
    <property type="match status" value="1"/>
</dbReference>
<evidence type="ECO:0000313" key="2">
    <source>
        <dbReference type="Proteomes" id="UP000516314"/>
    </source>
</evidence>
<dbReference type="InterPro" id="IPR040275">
    <property type="entry name" value="At5g39450-like"/>
</dbReference>
<dbReference type="Proteomes" id="UP000516314">
    <property type="component" value="Chromosome 5"/>
</dbReference>
<reference evidence="1 2" key="1">
    <citation type="submission" date="2020-09" db="EMBL/GenBank/DDBJ databases">
        <authorList>
            <person name="Ashkenazy H."/>
        </authorList>
    </citation>
    <scope>NUCLEOTIDE SEQUENCE [LARGE SCALE GENOMIC DNA]</scope>
    <source>
        <strain evidence="2">cv. Cdm-0</strain>
    </source>
</reference>
<accession>A0A7G2FCD7</accession>
<sequence length="86" mass="9701">MANRDLFLQGACRFFVEVVKPLVGIWVQKNPELGNVVYVMPDFLSVVGCRIIPQEVGPMWIQDGQPMWSPVFEIICGFDGLLCTKI</sequence>
<organism evidence="1 2">
    <name type="scientific">Arabidopsis thaliana</name>
    <name type="common">Mouse-ear cress</name>
    <dbReference type="NCBI Taxonomy" id="3702"/>
    <lineage>
        <taxon>Eukaryota</taxon>
        <taxon>Viridiplantae</taxon>
        <taxon>Streptophyta</taxon>
        <taxon>Embryophyta</taxon>
        <taxon>Tracheophyta</taxon>
        <taxon>Spermatophyta</taxon>
        <taxon>Magnoliopsida</taxon>
        <taxon>eudicotyledons</taxon>
        <taxon>Gunneridae</taxon>
        <taxon>Pentapetalae</taxon>
        <taxon>rosids</taxon>
        <taxon>malvids</taxon>
        <taxon>Brassicales</taxon>
        <taxon>Brassicaceae</taxon>
        <taxon>Camelineae</taxon>
        <taxon>Arabidopsis</taxon>
    </lineage>
</organism>
<protein>
    <submittedName>
        <fullName evidence="1">(thale cress) hypothetical protein</fullName>
    </submittedName>
</protein>